<gene>
    <name evidence="7" type="ORF">K0U00_15220</name>
</gene>
<organism evidence="7 8">
    <name type="scientific">Paenibacillus sepulcri</name>
    <dbReference type="NCBI Taxonomy" id="359917"/>
    <lineage>
        <taxon>Bacteria</taxon>
        <taxon>Bacillati</taxon>
        <taxon>Bacillota</taxon>
        <taxon>Bacilli</taxon>
        <taxon>Bacillales</taxon>
        <taxon>Paenibacillaceae</taxon>
        <taxon>Paenibacillus</taxon>
    </lineage>
</organism>
<feature type="transmembrane region" description="Helical" evidence="5">
    <location>
        <begin position="21"/>
        <end position="43"/>
    </location>
</feature>
<evidence type="ECO:0000256" key="3">
    <source>
        <dbReference type="ARBA" id="ARBA00022989"/>
    </source>
</evidence>
<comment type="caution">
    <text evidence="7">The sequence shown here is derived from an EMBL/GenBank/DDBJ whole genome shotgun (WGS) entry which is preliminary data.</text>
</comment>
<feature type="transmembrane region" description="Helical" evidence="5">
    <location>
        <begin position="503"/>
        <end position="519"/>
    </location>
</feature>
<evidence type="ECO:0000256" key="5">
    <source>
        <dbReference type="SAM" id="Phobius"/>
    </source>
</evidence>
<reference evidence="7 8" key="1">
    <citation type="submission" date="2021-07" db="EMBL/GenBank/DDBJ databases">
        <title>Paenibacillus radiodurans sp. nov., isolated from the southeastern edge of Tengger Desert.</title>
        <authorList>
            <person name="Zhang G."/>
        </authorList>
    </citation>
    <scope>NUCLEOTIDE SEQUENCE [LARGE SCALE GENOMIC DNA]</scope>
    <source>
        <strain evidence="7 8">CCM 7311</strain>
    </source>
</reference>
<feature type="transmembrane region" description="Helical" evidence="5">
    <location>
        <begin position="447"/>
        <end position="466"/>
    </location>
</feature>
<feature type="transmembrane region" description="Helical" evidence="5">
    <location>
        <begin position="209"/>
        <end position="226"/>
    </location>
</feature>
<feature type="transmembrane region" description="Helical" evidence="5">
    <location>
        <begin position="478"/>
        <end position="497"/>
    </location>
</feature>
<feature type="transmembrane region" description="Helical" evidence="5">
    <location>
        <begin position="181"/>
        <end position="202"/>
    </location>
</feature>
<evidence type="ECO:0000256" key="2">
    <source>
        <dbReference type="ARBA" id="ARBA00022692"/>
    </source>
</evidence>
<feature type="transmembrane region" description="Helical" evidence="5">
    <location>
        <begin position="112"/>
        <end position="130"/>
    </location>
</feature>
<keyword evidence="8" id="KW-1185">Reference proteome</keyword>
<evidence type="ECO:0000259" key="6">
    <source>
        <dbReference type="Pfam" id="PF04932"/>
    </source>
</evidence>
<dbReference type="InterPro" id="IPR051533">
    <property type="entry name" value="WaaL-like"/>
</dbReference>
<feature type="transmembrane region" description="Helical" evidence="5">
    <location>
        <begin position="344"/>
        <end position="365"/>
    </location>
</feature>
<proteinExistence type="predicted"/>
<dbReference type="PANTHER" id="PTHR37422">
    <property type="entry name" value="TEICHURONIC ACID BIOSYNTHESIS PROTEIN TUAE"/>
    <property type="match status" value="1"/>
</dbReference>
<dbReference type="Pfam" id="PF04932">
    <property type="entry name" value="Wzy_C"/>
    <property type="match status" value="1"/>
</dbReference>
<dbReference type="InterPro" id="IPR011990">
    <property type="entry name" value="TPR-like_helical_dom_sf"/>
</dbReference>
<dbReference type="Proteomes" id="UP001519887">
    <property type="component" value="Unassembled WGS sequence"/>
</dbReference>
<keyword evidence="4 5" id="KW-0472">Membrane</keyword>
<comment type="subcellular location">
    <subcellularLocation>
        <location evidence="1">Membrane</location>
        <topology evidence="1">Multi-pass membrane protein</topology>
    </subcellularLocation>
</comment>
<protein>
    <submittedName>
        <fullName evidence="7">O-antigen ligase family protein</fullName>
    </submittedName>
</protein>
<evidence type="ECO:0000313" key="8">
    <source>
        <dbReference type="Proteomes" id="UP001519887"/>
    </source>
</evidence>
<sequence length="828" mass="94563">MNTKKKTLPRVHEKETSNTSLIQWAIVAAVTLFLFIFPFKYALFNGAVLNFEAPLFEFLMYSSVIVFLLGIRFLYNWRLDDYRFLLSLGVLMLPLMYVLSSFQAASAHNAKLMVQLEFMTAAFFIVGLYMMENKIHRNIMEAAIQISGCTIVIYGFMNWFGQVYYPNALWLADISYRLTSVFQYSNSYAAFLTALFLGGLFSAIHTRQWYLRAIHSFMLVPIWLSLMLTYSRAALVLLPVIVLFILPFLKIGRQLLYLIYMVLAVLFSFLILSHVTRIGTDISAILEPASELGKTMSFWSPLPLNGWSFVLGISIVLAALIVFIHPRLSGFLEAKTAGLEKSRLSIAAVPALFIILGTLAVTLVLTSSGIRSLLPVSIANRLENINLQQHSVLERETFYRDSFKISADYPILGGGGGAWAALYQKYQNNPYGSQQTHSYLLQTMVEIGWLGLLVLLGFLITVYGLFIRSYIRNPGLRGGGGFYFFIISLSILAHSVIDFDMSFMFLSALVFLCLGAMLAPYHKTFLIPAWQAFQKVNWRWVFPSSISLLALVLFIGAYREYEARASFDHSLNMAVAERKPLNELLTYIDRAIAISPEHPDYTLLKIDWMKQAFNSTRDEQYRQEQGRLITQLKSYSPYDYMLLREEYQYYKSIGDNDRALRTIDEGLDRFPWDMYFYEAGMMEYYLSGMNGRQTDEQAANAKWDHSFALYQEVLDRIERLKSLPEGQLQGNEFIVTPTMRLALGQIYYNRHDYEQAINMLKEDINGNFEDPIIRSEVHAYLSALEAAGRKDEALQAKLVEAEEKAKAEALQSVQKATAPVEDEEKEFA</sequence>
<name>A0ABS7C3J7_9BACL</name>
<keyword evidence="7" id="KW-0436">Ligase</keyword>
<dbReference type="RefSeq" id="WP_210038607.1">
    <property type="nucleotide sequence ID" value="NZ_JBHLVU010000011.1"/>
</dbReference>
<evidence type="ECO:0000256" key="1">
    <source>
        <dbReference type="ARBA" id="ARBA00004141"/>
    </source>
</evidence>
<evidence type="ECO:0000256" key="4">
    <source>
        <dbReference type="ARBA" id="ARBA00023136"/>
    </source>
</evidence>
<keyword evidence="3 5" id="KW-1133">Transmembrane helix</keyword>
<feature type="transmembrane region" description="Helical" evidence="5">
    <location>
        <begin position="82"/>
        <end position="100"/>
    </location>
</feature>
<feature type="domain" description="O-antigen ligase-related" evidence="6">
    <location>
        <begin position="218"/>
        <end position="456"/>
    </location>
</feature>
<accession>A0ABS7C3J7</accession>
<feature type="transmembrane region" description="Helical" evidence="5">
    <location>
        <begin position="55"/>
        <end position="75"/>
    </location>
</feature>
<dbReference type="EMBL" id="JAHZIK010000352">
    <property type="protein sequence ID" value="MBW7455375.1"/>
    <property type="molecule type" value="Genomic_DNA"/>
</dbReference>
<feature type="transmembrane region" description="Helical" evidence="5">
    <location>
        <begin position="540"/>
        <end position="558"/>
    </location>
</feature>
<dbReference type="SUPFAM" id="SSF48452">
    <property type="entry name" value="TPR-like"/>
    <property type="match status" value="1"/>
</dbReference>
<feature type="transmembrane region" description="Helical" evidence="5">
    <location>
        <begin position="306"/>
        <end position="324"/>
    </location>
</feature>
<feature type="transmembrane region" description="Helical" evidence="5">
    <location>
        <begin position="142"/>
        <end position="161"/>
    </location>
</feature>
<dbReference type="PANTHER" id="PTHR37422:SF13">
    <property type="entry name" value="LIPOPOLYSACCHARIDE BIOSYNTHESIS PROTEIN PA4999-RELATED"/>
    <property type="match status" value="1"/>
</dbReference>
<evidence type="ECO:0000313" key="7">
    <source>
        <dbReference type="EMBL" id="MBW7455375.1"/>
    </source>
</evidence>
<feature type="transmembrane region" description="Helical" evidence="5">
    <location>
        <begin position="232"/>
        <end position="249"/>
    </location>
</feature>
<dbReference type="GO" id="GO:0016874">
    <property type="term" value="F:ligase activity"/>
    <property type="evidence" value="ECO:0007669"/>
    <property type="project" value="UniProtKB-KW"/>
</dbReference>
<keyword evidence="2 5" id="KW-0812">Transmembrane</keyword>
<feature type="transmembrane region" description="Helical" evidence="5">
    <location>
        <begin position="256"/>
        <end position="275"/>
    </location>
</feature>
<dbReference type="InterPro" id="IPR007016">
    <property type="entry name" value="O-antigen_ligase-rel_domated"/>
</dbReference>